<dbReference type="EMBL" id="BGPR01013768">
    <property type="protein sequence ID" value="GBN62111.1"/>
    <property type="molecule type" value="Genomic_DNA"/>
</dbReference>
<evidence type="ECO:0000313" key="3">
    <source>
        <dbReference type="Proteomes" id="UP000499080"/>
    </source>
</evidence>
<comment type="caution">
    <text evidence="2">The sequence shown here is derived from an EMBL/GenBank/DDBJ whole genome shotgun (WGS) entry which is preliminary data.</text>
</comment>
<dbReference type="Proteomes" id="UP000499080">
    <property type="component" value="Unassembled WGS sequence"/>
</dbReference>
<dbReference type="AlphaFoldDB" id="A0A4Y2QF72"/>
<accession>A0A4Y2QF72</accession>
<proteinExistence type="inferred from homology"/>
<feature type="non-terminal residue" evidence="2">
    <location>
        <position position="1"/>
    </location>
</feature>
<dbReference type="OrthoDB" id="9975373at2759"/>
<dbReference type="PANTHER" id="PTHR14469">
    <property type="entry name" value="SARCOMA ANTIGEN NY-SAR-23"/>
    <property type="match status" value="1"/>
</dbReference>
<sequence length="497" mass="57113">WGCNGVHDYKENLRFLMKEFSRLLPNCLVIWITTPPLAAEVKGGFLVNELQFLKYSLRFHVVEANNFARKVVVDNGFDVLDTHFHLQMQIHRRGRDGIHWDPKAVRYITNLILRHISLSWNVPLPHRYESSVVDENLVASEDTENPRIIKLETKKNAVDVKQAHSKESGVSERSEKLKSTVTVVNKKEDARKKRGSIQLYKVPKKEESIHKHMAKAEVKARRKRIRRWKQPLQGDSPQSCAPSFGRNSHIRNITHDRQDQSLPHEANLSNKLFQPPQQNFGPVTPSTPVCNYLKAPLNKSLHHNVPLVSSRSQMPLLPDSPAYQQPHNSHMQSDESRLSSFNRSNDFDFPLITSPSQIPLLPYSPGHCQTDGSPIRKVDRSVHFELTDGSVDFPVITSPSQIPCPPYNQFDNVPPQRRVVHYQKNRWASSGSTKNRNKASSQSRSAFLNRQFRQRKRIFTTVNGSVNPHKFPHVAPEQILQPRFDFANDEIPQVYLF</sequence>
<dbReference type="SUPFAM" id="SSF52266">
    <property type="entry name" value="SGNH hydrolase"/>
    <property type="match status" value="1"/>
</dbReference>
<evidence type="ECO:0000313" key="2">
    <source>
        <dbReference type="EMBL" id="GBN62111.1"/>
    </source>
</evidence>
<evidence type="ECO:0000256" key="1">
    <source>
        <dbReference type="ARBA" id="ARBA00037957"/>
    </source>
</evidence>
<organism evidence="2 3">
    <name type="scientific">Araneus ventricosus</name>
    <name type="common">Orbweaver spider</name>
    <name type="synonym">Epeira ventricosa</name>
    <dbReference type="NCBI Taxonomy" id="182803"/>
    <lineage>
        <taxon>Eukaryota</taxon>
        <taxon>Metazoa</taxon>
        <taxon>Ecdysozoa</taxon>
        <taxon>Arthropoda</taxon>
        <taxon>Chelicerata</taxon>
        <taxon>Arachnida</taxon>
        <taxon>Araneae</taxon>
        <taxon>Araneomorphae</taxon>
        <taxon>Entelegynae</taxon>
        <taxon>Araneoidea</taxon>
        <taxon>Araneidae</taxon>
        <taxon>Araneus</taxon>
    </lineage>
</organism>
<comment type="similarity">
    <text evidence="1">Belongs to the PC-esterase family.</text>
</comment>
<gene>
    <name evidence="2" type="primary">PCED1A_0</name>
    <name evidence="2" type="ORF">AVEN_181101_1</name>
</gene>
<reference evidence="2 3" key="1">
    <citation type="journal article" date="2019" name="Sci. Rep.">
        <title>Orb-weaving spider Araneus ventricosus genome elucidates the spidroin gene catalogue.</title>
        <authorList>
            <person name="Kono N."/>
            <person name="Nakamura H."/>
            <person name="Ohtoshi R."/>
            <person name="Moran D.A.P."/>
            <person name="Shinohara A."/>
            <person name="Yoshida Y."/>
            <person name="Fujiwara M."/>
            <person name="Mori M."/>
            <person name="Tomita M."/>
            <person name="Arakawa K."/>
        </authorList>
    </citation>
    <scope>NUCLEOTIDE SEQUENCE [LARGE SCALE GENOMIC DNA]</scope>
</reference>
<dbReference type="PANTHER" id="PTHR14469:SF0">
    <property type="entry name" value="FAMILY WITH SEQUENCE SIMILARITY 113"/>
    <property type="match status" value="1"/>
</dbReference>
<keyword evidence="3" id="KW-1185">Reference proteome</keyword>
<name>A0A4Y2QF72_ARAVE</name>
<protein>
    <submittedName>
        <fullName evidence="2">PC-esterase domain-containing protein 1A</fullName>
    </submittedName>
</protein>